<evidence type="ECO:0000256" key="1">
    <source>
        <dbReference type="SAM" id="MobiDB-lite"/>
    </source>
</evidence>
<dbReference type="Proteomes" id="UP000244722">
    <property type="component" value="Unassembled WGS sequence"/>
</dbReference>
<feature type="compositionally biased region" description="Polar residues" evidence="1">
    <location>
        <begin position="280"/>
        <end position="302"/>
    </location>
</feature>
<feature type="compositionally biased region" description="Low complexity" evidence="1">
    <location>
        <begin position="125"/>
        <end position="149"/>
    </location>
</feature>
<reference evidence="2 3" key="1">
    <citation type="submission" date="2017-04" db="EMBL/GenBank/DDBJ databases">
        <title>Draft genome sequence of Tuber borchii Vittad., a whitish edible truffle.</title>
        <authorList>
            <consortium name="DOE Joint Genome Institute"/>
            <person name="Murat C."/>
            <person name="Kuo A."/>
            <person name="Barry K.W."/>
            <person name="Clum A."/>
            <person name="Dockter R.B."/>
            <person name="Fauchery L."/>
            <person name="Iotti M."/>
            <person name="Kohler A."/>
            <person name="Labutti K."/>
            <person name="Lindquist E.A."/>
            <person name="Lipzen A."/>
            <person name="Ohm R.A."/>
            <person name="Wang M."/>
            <person name="Grigoriev I.V."/>
            <person name="Zambonelli A."/>
            <person name="Martin F.M."/>
        </authorList>
    </citation>
    <scope>NUCLEOTIDE SEQUENCE [LARGE SCALE GENOMIC DNA]</scope>
    <source>
        <strain evidence="2 3">Tbo3840</strain>
    </source>
</reference>
<evidence type="ECO:0000313" key="2">
    <source>
        <dbReference type="EMBL" id="PUU72952.1"/>
    </source>
</evidence>
<dbReference type="EMBL" id="NESQ01000438">
    <property type="protein sequence ID" value="PUU72952.1"/>
    <property type="molecule type" value="Genomic_DNA"/>
</dbReference>
<feature type="compositionally biased region" description="Low complexity" evidence="1">
    <location>
        <begin position="84"/>
        <end position="97"/>
    </location>
</feature>
<dbReference type="AlphaFoldDB" id="A0A2T6ZBT1"/>
<feature type="compositionally biased region" description="Polar residues" evidence="1">
    <location>
        <begin position="73"/>
        <end position="83"/>
    </location>
</feature>
<accession>A0A2T6ZBT1</accession>
<comment type="caution">
    <text evidence="2">The sequence shown here is derived from an EMBL/GenBank/DDBJ whole genome shotgun (WGS) entry which is preliminary data.</text>
</comment>
<organism evidence="2 3">
    <name type="scientific">Tuber borchii</name>
    <name type="common">White truffle</name>
    <dbReference type="NCBI Taxonomy" id="42251"/>
    <lineage>
        <taxon>Eukaryota</taxon>
        <taxon>Fungi</taxon>
        <taxon>Dikarya</taxon>
        <taxon>Ascomycota</taxon>
        <taxon>Pezizomycotina</taxon>
        <taxon>Pezizomycetes</taxon>
        <taxon>Pezizales</taxon>
        <taxon>Tuberaceae</taxon>
        <taxon>Tuber</taxon>
    </lineage>
</organism>
<dbReference type="OrthoDB" id="5421846at2759"/>
<protein>
    <submittedName>
        <fullName evidence="2">Uncharacterized protein</fullName>
    </submittedName>
</protein>
<feature type="compositionally biased region" description="Gly residues" evidence="1">
    <location>
        <begin position="259"/>
        <end position="274"/>
    </location>
</feature>
<gene>
    <name evidence="2" type="ORF">B9Z19DRAFT_1069362</name>
</gene>
<feature type="region of interest" description="Disordered" evidence="1">
    <location>
        <begin position="240"/>
        <end position="302"/>
    </location>
</feature>
<feature type="region of interest" description="Disordered" evidence="1">
    <location>
        <begin position="60"/>
        <end position="159"/>
    </location>
</feature>
<feature type="region of interest" description="Disordered" evidence="1">
    <location>
        <begin position="174"/>
        <end position="223"/>
    </location>
</feature>
<name>A0A2T6ZBT1_TUBBO</name>
<keyword evidence="3" id="KW-1185">Reference proteome</keyword>
<proteinExistence type="predicted"/>
<feature type="compositionally biased region" description="Low complexity" evidence="1">
    <location>
        <begin position="174"/>
        <end position="211"/>
    </location>
</feature>
<evidence type="ECO:0000313" key="3">
    <source>
        <dbReference type="Proteomes" id="UP000244722"/>
    </source>
</evidence>
<sequence>MSYFGAVVEIAGKGGKVWSLVGFGWLVPGELRWKHNSCPALPCPRLQLQQHLHNLPTTANATTLKTKTEHRTSPQSTSINQTDNVNPSLNLPNPRNLYHPPPPLPDDTDSDLATPPSTPPPAPFPSATSSSTSSSSSSSSTATATASSPNPVFAPRPLRLPQFRHPRPLLLLDQLPLPRTPSPLTSSAPPARLPSSSSSSPKLARSLLASSPSPPAVGGGGELGRDVLEELFKIIRSVPGSPPAGAGAGGLQVHRRQGSAGGRGSPAAGAGGRECGFPSSPVSRTTMRNPIIFNSQFDGESA</sequence>